<protein>
    <submittedName>
        <fullName evidence="1">Uncharacterized protein</fullName>
    </submittedName>
</protein>
<accession>A0A645G0Y1</accession>
<reference evidence="1" key="1">
    <citation type="submission" date="2019-08" db="EMBL/GenBank/DDBJ databases">
        <authorList>
            <person name="Kucharzyk K."/>
            <person name="Murdoch R.W."/>
            <person name="Higgins S."/>
            <person name="Loffler F."/>
        </authorList>
    </citation>
    <scope>NUCLEOTIDE SEQUENCE</scope>
</reference>
<name>A0A645G0Y1_9ZZZZ</name>
<dbReference type="EMBL" id="VSSQ01068242">
    <property type="protein sequence ID" value="MPN20471.1"/>
    <property type="molecule type" value="Genomic_DNA"/>
</dbReference>
<dbReference type="AlphaFoldDB" id="A0A645G0Y1"/>
<comment type="caution">
    <text evidence="1">The sequence shown here is derived from an EMBL/GenBank/DDBJ whole genome shotgun (WGS) entry which is preliminary data.</text>
</comment>
<proteinExistence type="predicted"/>
<organism evidence="1">
    <name type="scientific">bioreactor metagenome</name>
    <dbReference type="NCBI Taxonomy" id="1076179"/>
    <lineage>
        <taxon>unclassified sequences</taxon>
        <taxon>metagenomes</taxon>
        <taxon>ecological metagenomes</taxon>
    </lineage>
</organism>
<evidence type="ECO:0000313" key="1">
    <source>
        <dbReference type="EMBL" id="MPN20471.1"/>
    </source>
</evidence>
<sequence length="169" mass="19499">MQCGRYNHGQCHISHSLSSNRLFPALFESLQEVTIRNEGREKYHATRHKLEIDEIEFIDQMVRKTKGRLAKAKEAYLAGIDSLEEYRKVKMETDAALERLNKKRTTLSQRQHQTLGNTSTYDKPLDIVSLLQDEEVSTEGKRAAFKAVVEKVVYNKPNDSLSLFLIDEE</sequence>
<gene>
    <name evidence="1" type="ORF">SDC9_167850</name>
</gene>